<dbReference type="InterPro" id="IPR036188">
    <property type="entry name" value="FAD/NAD-bd_sf"/>
</dbReference>
<keyword evidence="7" id="KW-1185">Reference proteome</keyword>
<evidence type="ECO:0008006" key="8">
    <source>
        <dbReference type="Google" id="ProtNLM"/>
    </source>
</evidence>
<reference evidence="6 7" key="1">
    <citation type="submission" date="2024-02" db="EMBL/GenBank/DDBJ databases">
        <authorList>
            <person name="Vignale AGUSTIN F."/>
            <person name="Sosa J E."/>
            <person name="Modenutti C."/>
        </authorList>
    </citation>
    <scope>NUCLEOTIDE SEQUENCE [LARGE SCALE GENOMIC DNA]</scope>
</reference>
<comment type="cofactor">
    <cofactor evidence="1">
        <name>FAD</name>
        <dbReference type="ChEBI" id="CHEBI:57692"/>
    </cofactor>
</comment>
<gene>
    <name evidence="6" type="ORF">ILEXP_LOCUS23554</name>
</gene>
<evidence type="ECO:0000313" key="6">
    <source>
        <dbReference type="EMBL" id="CAK9155163.1"/>
    </source>
</evidence>
<proteinExistence type="predicted"/>
<accession>A0ABC8SD80</accession>
<dbReference type="GO" id="GO:0016491">
    <property type="term" value="F:oxidoreductase activity"/>
    <property type="evidence" value="ECO:0007669"/>
    <property type="project" value="UniProtKB-KW"/>
</dbReference>
<dbReference type="PANTHER" id="PTHR48467:SF1">
    <property type="entry name" value="GLUTAMATE SYNTHASE 1 [NADH], CHLOROPLASTIC-LIKE"/>
    <property type="match status" value="1"/>
</dbReference>
<evidence type="ECO:0000256" key="4">
    <source>
        <dbReference type="ARBA" id="ARBA00022857"/>
    </source>
</evidence>
<sequence length="157" mass="17322">MGFDLAGIHSAREFVWWYNGHPDCGNLAPNLKSTDTAVILGQGNVALDVARILLRPTMELATTDIAFHALAALEESSVRSMIHPLDTKRISLARSLIYCVQIHKYDCKKVYLVGSRGPVQAACTTKELREVLGNSDIESSVQDDWSYNPITLSYLVA</sequence>
<keyword evidence="2" id="KW-0285">Flavoprotein</keyword>
<keyword evidence="4" id="KW-0521">NADP</keyword>
<dbReference type="EMBL" id="CAUOFW020002647">
    <property type="protein sequence ID" value="CAK9155163.1"/>
    <property type="molecule type" value="Genomic_DNA"/>
</dbReference>
<evidence type="ECO:0000256" key="1">
    <source>
        <dbReference type="ARBA" id="ARBA00001974"/>
    </source>
</evidence>
<protein>
    <recommendedName>
        <fullName evidence="8">NADPH:adrenodoxin oxidoreductase, mitochondrial</fullName>
    </recommendedName>
</protein>
<keyword evidence="5" id="KW-0560">Oxidoreductase</keyword>
<dbReference type="Proteomes" id="UP001642360">
    <property type="component" value="Unassembled WGS sequence"/>
</dbReference>
<evidence type="ECO:0000256" key="5">
    <source>
        <dbReference type="ARBA" id="ARBA00023002"/>
    </source>
</evidence>
<evidence type="ECO:0000256" key="2">
    <source>
        <dbReference type="ARBA" id="ARBA00022630"/>
    </source>
</evidence>
<dbReference type="AlphaFoldDB" id="A0ABC8SD80"/>
<evidence type="ECO:0000313" key="7">
    <source>
        <dbReference type="Proteomes" id="UP001642360"/>
    </source>
</evidence>
<evidence type="ECO:0000256" key="3">
    <source>
        <dbReference type="ARBA" id="ARBA00022827"/>
    </source>
</evidence>
<dbReference type="SUPFAM" id="SSF51905">
    <property type="entry name" value="FAD/NAD(P)-binding domain"/>
    <property type="match status" value="1"/>
</dbReference>
<dbReference type="InterPro" id="IPR055275">
    <property type="entry name" value="Ferredox_Rdtase"/>
</dbReference>
<organism evidence="6 7">
    <name type="scientific">Ilex paraguariensis</name>
    <name type="common">yerba mate</name>
    <dbReference type="NCBI Taxonomy" id="185542"/>
    <lineage>
        <taxon>Eukaryota</taxon>
        <taxon>Viridiplantae</taxon>
        <taxon>Streptophyta</taxon>
        <taxon>Embryophyta</taxon>
        <taxon>Tracheophyta</taxon>
        <taxon>Spermatophyta</taxon>
        <taxon>Magnoliopsida</taxon>
        <taxon>eudicotyledons</taxon>
        <taxon>Gunneridae</taxon>
        <taxon>Pentapetalae</taxon>
        <taxon>asterids</taxon>
        <taxon>campanulids</taxon>
        <taxon>Aquifoliales</taxon>
        <taxon>Aquifoliaceae</taxon>
        <taxon>Ilex</taxon>
    </lineage>
</organism>
<name>A0ABC8SD80_9AQUA</name>
<dbReference type="PANTHER" id="PTHR48467">
    <property type="entry name" value="GLUTAMATE SYNTHASE 1 [NADH], CHLOROPLASTIC-LIKE"/>
    <property type="match status" value="1"/>
</dbReference>
<comment type="caution">
    <text evidence="6">The sequence shown here is derived from an EMBL/GenBank/DDBJ whole genome shotgun (WGS) entry which is preliminary data.</text>
</comment>
<keyword evidence="3" id="KW-0274">FAD</keyword>
<dbReference type="Gene3D" id="3.50.50.60">
    <property type="entry name" value="FAD/NAD(P)-binding domain"/>
    <property type="match status" value="1"/>
</dbReference>